<dbReference type="PANTHER" id="PTHR39087">
    <property type="entry name" value="UPF0104 MEMBRANE PROTEIN MJ1595"/>
    <property type="match status" value="1"/>
</dbReference>
<dbReference type="Proteomes" id="UP001500503">
    <property type="component" value="Unassembled WGS sequence"/>
</dbReference>
<feature type="transmembrane region" description="Helical" evidence="7">
    <location>
        <begin position="191"/>
        <end position="213"/>
    </location>
</feature>
<evidence type="ECO:0000256" key="5">
    <source>
        <dbReference type="ARBA" id="ARBA00023136"/>
    </source>
</evidence>
<evidence type="ECO:0000256" key="4">
    <source>
        <dbReference type="ARBA" id="ARBA00022989"/>
    </source>
</evidence>
<feature type="transmembrane region" description="Helical" evidence="7">
    <location>
        <begin position="151"/>
        <end position="170"/>
    </location>
</feature>
<dbReference type="Pfam" id="PF03706">
    <property type="entry name" value="LPG_synthase_TM"/>
    <property type="match status" value="1"/>
</dbReference>
<keyword evidence="2" id="KW-1003">Cell membrane</keyword>
<evidence type="ECO:0000256" key="2">
    <source>
        <dbReference type="ARBA" id="ARBA00022475"/>
    </source>
</evidence>
<proteinExistence type="predicted"/>
<sequence>MSDTTERAGSPHSAGAPAGTAAALAEEGSTTPARSPHTEEEPTAPARPANAQEGSTAPARTAPPEESTALARPAPVEEGSTAPARSGPLALPGVLGRGRLPAPADAGRRRRLMWAGRVVMAGSVVVCLVVFHGDLPDPEAMWRVTLHAGPGWLACAVLAQAASMGMFARVQRRLLRAGGVRMSLPRALRMTYAGNALSATLPAGPAISTAFNFRQYRRAGAPPRLATAVIMLGGVIMTGAYAVVGLAALVAAPGSRALAVTGLAVLAVGAGVCAVVAWRHGASLSRLTRRLVRPVLRHRLAAPYAERLREGGAGLRLRPSDWAMLTLASLSNWIFDILSLAAAGRAVGVHTALYSITLAYFAAQAAGTLVPLLPGGLGAMEGSLAASLVAFGALAAPAGAAVALYRLVSFWGVVGVGWLAWLAVKADDQDGGRNGERDRALPVLDTA</sequence>
<feature type="transmembrane region" description="Helical" evidence="7">
    <location>
        <begin position="379"/>
        <end position="396"/>
    </location>
</feature>
<keyword evidence="5 7" id="KW-0472">Membrane</keyword>
<evidence type="ECO:0000313" key="8">
    <source>
        <dbReference type="EMBL" id="GAA4522269.1"/>
    </source>
</evidence>
<comment type="subcellular location">
    <subcellularLocation>
        <location evidence="1">Cell membrane</location>
        <topology evidence="1">Multi-pass membrane protein</topology>
    </subcellularLocation>
</comment>
<feature type="transmembrane region" description="Helical" evidence="7">
    <location>
        <begin position="353"/>
        <end position="373"/>
    </location>
</feature>
<feature type="transmembrane region" description="Helical" evidence="7">
    <location>
        <begin position="225"/>
        <end position="250"/>
    </location>
</feature>
<feature type="transmembrane region" description="Helical" evidence="7">
    <location>
        <begin position="403"/>
        <end position="424"/>
    </location>
</feature>
<protein>
    <submittedName>
        <fullName evidence="8">YbhN family protein</fullName>
    </submittedName>
</protein>
<feature type="compositionally biased region" description="Low complexity" evidence="6">
    <location>
        <begin position="8"/>
        <end position="31"/>
    </location>
</feature>
<feature type="region of interest" description="Disordered" evidence="6">
    <location>
        <begin position="1"/>
        <end position="102"/>
    </location>
</feature>
<accession>A0ABP8R9W0</accession>
<dbReference type="PANTHER" id="PTHR39087:SF2">
    <property type="entry name" value="UPF0104 MEMBRANE PROTEIN MJ1595"/>
    <property type="match status" value="1"/>
</dbReference>
<keyword evidence="4 7" id="KW-1133">Transmembrane helix</keyword>
<dbReference type="InterPro" id="IPR022791">
    <property type="entry name" value="L-PG_synthase/AglD"/>
</dbReference>
<comment type="caution">
    <text evidence="8">The sequence shown here is derived from an EMBL/GenBank/DDBJ whole genome shotgun (WGS) entry which is preliminary data.</text>
</comment>
<dbReference type="RefSeq" id="WP_345475844.1">
    <property type="nucleotide sequence ID" value="NZ_BAABHF010000084.1"/>
</dbReference>
<dbReference type="EMBL" id="BAABHF010000084">
    <property type="protein sequence ID" value="GAA4522269.1"/>
    <property type="molecule type" value="Genomic_DNA"/>
</dbReference>
<dbReference type="NCBIfam" id="TIGR00374">
    <property type="entry name" value="flippase-like domain"/>
    <property type="match status" value="1"/>
</dbReference>
<keyword evidence="9" id="KW-1185">Reference proteome</keyword>
<evidence type="ECO:0000256" key="7">
    <source>
        <dbReference type="SAM" id="Phobius"/>
    </source>
</evidence>
<evidence type="ECO:0000256" key="1">
    <source>
        <dbReference type="ARBA" id="ARBA00004651"/>
    </source>
</evidence>
<feature type="transmembrane region" description="Helical" evidence="7">
    <location>
        <begin position="257"/>
        <end position="278"/>
    </location>
</feature>
<evidence type="ECO:0000313" key="9">
    <source>
        <dbReference type="Proteomes" id="UP001500503"/>
    </source>
</evidence>
<evidence type="ECO:0000256" key="6">
    <source>
        <dbReference type="SAM" id="MobiDB-lite"/>
    </source>
</evidence>
<gene>
    <name evidence="8" type="ORF">GCM10023191_101410</name>
</gene>
<feature type="transmembrane region" description="Helical" evidence="7">
    <location>
        <begin position="322"/>
        <end position="341"/>
    </location>
</feature>
<reference evidence="9" key="1">
    <citation type="journal article" date="2019" name="Int. J. Syst. Evol. Microbiol.">
        <title>The Global Catalogue of Microorganisms (GCM) 10K type strain sequencing project: providing services to taxonomists for standard genome sequencing and annotation.</title>
        <authorList>
            <consortium name="The Broad Institute Genomics Platform"/>
            <consortium name="The Broad Institute Genome Sequencing Center for Infectious Disease"/>
            <person name="Wu L."/>
            <person name="Ma J."/>
        </authorList>
    </citation>
    <scope>NUCLEOTIDE SEQUENCE [LARGE SCALE GENOMIC DNA]</scope>
    <source>
        <strain evidence="9">JCM 17933</strain>
    </source>
</reference>
<evidence type="ECO:0000256" key="3">
    <source>
        <dbReference type="ARBA" id="ARBA00022692"/>
    </source>
</evidence>
<keyword evidence="3 7" id="KW-0812">Transmembrane</keyword>
<organism evidence="8 9">
    <name type="scientific">Actinoallomurus oryzae</name>
    <dbReference type="NCBI Taxonomy" id="502180"/>
    <lineage>
        <taxon>Bacteria</taxon>
        <taxon>Bacillati</taxon>
        <taxon>Actinomycetota</taxon>
        <taxon>Actinomycetes</taxon>
        <taxon>Streptosporangiales</taxon>
        <taxon>Thermomonosporaceae</taxon>
        <taxon>Actinoallomurus</taxon>
    </lineage>
</organism>
<name>A0ABP8R9W0_9ACTN</name>
<feature type="transmembrane region" description="Helical" evidence="7">
    <location>
        <begin position="114"/>
        <end position="131"/>
    </location>
</feature>